<feature type="region of interest" description="Disordered" evidence="1">
    <location>
        <begin position="269"/>
        <end position="326"/>
    </location>
</feature>
<dbReference type="Proteomes" id="UP001237642">
    <property type="component" value="Unassembled WGS sequence"/>
</dbReference>
<organism evidence="2 3">
    <name type="scientific">Heracleum sosnowskyi</name>
    <dbReference type="NCBI Taxonomy" id="360622"/>
    <lineage>
        <taxon>Eukaryota</taxon>
        <taxon>Viridiplantae</taxon>
        <taxon>Streptophyta</taxon>
        <taxon>Embryophyta</taxon>
        <taxon>Tracheophyta</taxon>
        <taxon>Spermatophyta</taxon>
        <taxon>Magnoliopsida</taxon>
        <taxon>eudicotyledons</taxon>
        <taxon>Gunneridae</taxon>
        <taxon>Pentapetalae</taxon>
        <taxon>asterids</taxon>
        <taxon>campanulids</taxon>
        <taxon>Apiales</taxon>
        <taxon>Apiaceae</taxon>
        <taxon>Apioideae</taxon>
        <taxon>apioid superclade</taxon>
        <taxon>Tordylieae</taxon>
        <taxon>Tordyliinae</taxon>
        <taxon>Heracleum</taxon>
    </lineage>
</organism>
<sequence length="1210" mass="134949">MATTAFVSSGLEFVPNNYAAPLNTANAPEAFHMIQEFLAQSAIGRALVEPTTLSGSQIKAFWETSMYDDGGNSGNPSIIFEFQEAEYVITSGTIRTAMGFPEFSSYTIGIGDIDLLRMMREIGYSGPLTKIGQLKRPFLRKEWSFFFDCITRTFGKKCTNWDAIPTDSLQIGYSLLYDNHFDFARLVLNNLGDKMTENRGVVYFSRFCQILFSACVQGVEIVDEDVISCFKLHKRIFSDLINKDVKKGVVGDLLLPASVQQFVNDQIHPQTQTPSQSEPQPEPLQTELPPSTFVKQKSSGRTKHVGSKPVKSVRPATEVGVSKSSVPKGRKRRVVANYIFDNLDESTPDTEAVQDEAPEVVVQESAVNDDNEDRVFVDTEAPDVIIQEATEDVEAVTVPDMANADTEAEIFEQDALFADFDMDNILEAHPSISVCDTEEVATDQPTLIIEESLATHTENISVTNQIPEMGEEVDQVVEAAVEKLDEATAESLKENTVQTEEVVAESVPVETEVLVNANSEIHEAAQINAEATADNVAEEIAEQIAETVNEARVDFDNADHTSVNSDHANSGINAALSNSDDHESIPFLRDPTAESIKENQNATEAHFREMHYANWSGANCIFSTQRAADFVHKSAEEISNPELLTHFKATIVQVKSLHNRFDETNKVVHGLANDIALKELALKQDRAKFSSLIKDQEEIKKRLTKVESNQAEISTKIDSIATSLELLTSVFIPDDVKKGEKVHKDKCKRTPTLRLRDDSNDGGSRGAERRSKSSQEQGRLRSNSARQTYSKRKHSGGQSSSRLKSLVISANPTTDEEIAAKLFLEEHDGQVTMEDMDAEMKLLAEEHQKKVEAGTYKKKAKAPRRKELGISIKENVNSQQSLQYTRRPVIVNTDKGKGILVEEGQLPKKNYSTSDVAQVESRLNQSTSDVAHVDISTKVVTTSDNAQVVQTQLAPQLQGFLRPVLSETLKLEAVNFSQTRTVHGKQSYDKSGLGSHREKRINNSPFDHSSLAEPGVGVSQESLDKLESVQMVYHRGLKKEVLLYFMSDGRVYRIGEADVQLKLWEELEYVLYLLKIKNRSTHDAALVLKDRMMKSKVLLGGGVSSAYIPKYRDAYGKIVEMKRNSAKFKIALGIKVLEFNLESDKSYFIRLGNEMRKNIIYSLRAAIYQTGESDPELKELKEIMVDELAKAERRLLIDYLRTVPDIEEIK</sequence>
<keyword evidence="3" id="KW-1185">Reference proteome</keyword>
<protein>
    <submittedName>
        <fullName evidence="2">Uncharacterized protein</fullName>
    </submittedName>
</protein>
<gene>
    <name evidence="2" type="ORF">POM88_015621</name>
</gene>
<feature type="region of interest" description="Disordered" evidence="1">
    <location>
        <begin position="740"/>
        <end position="804"/>
    </location>
</feature>
<proteinExistence type="predicted"/>
<feature type="compositionally biased region" description="Low complexity" evidence="1">
    <location>
        <begin position="269"/>
        <end position="292"/>
    </location>
</feature>
<comment type="caution">
    <text evidence="2">The sequence shown here is derived from an EMBL/GenBank/DDBJ whole genome shotgun (WGS) entry which is preliminary data.</text>
</comment>
<reference evidence="2" key="1">
    <citation type="submission" date="2023-02" db="EMBL/GenBank/DDBJ databases">
        <title>Genome of toxic invasive species Heracleum sosnowskyi carries increased number of genes despite the absence of recent whole-genome duplications.</title>
        <authorList>
            <person name="Schelkunov M."/>
            <person name="Shtratnikova V."/>
            <person name="Makarenko M."/>
            <person name="Klepikova A."/>
            <person name="Omelchenko D."/>
            <person name="Novikova G."/>
            <person name="Obukhova E."/>
            <person name="Bogdanov V."/>
            <person name="Penin A."/>
            <person name="Logacheva M."/>
        </authorList>
    </citation>
    <scope>NUCLEOTIDE SEQUENCE</scope>
    <source>
        <strain evidence="2">Hsosn_3</strain>
        <tissue evidence="2">Leaf</tissue>
    </source>
</reference>
<evidence type="ECO:0000313" key="3">
    <source>
        <dbReference type="Proteomes" id="UP001237642"/>
    </source>
</evidence>
<dbReference type="EMBL" id="JAUIZM010000004">
    <property type="protein sequence ID" value="KAK1387443.1"/>
    <property type="molecule type" value="Genomic_DNA"/>
</dbReference>
<accession>A0AAD8ILS2</accession>
<name>A0AAD8ILS2_9APIA</name>
<feature type="compositionally biased region" description="Polar residues" evidence="1">
    <location>
        <begin position="774"/>
        <end position="788"/>
    </location>
</feature>
<evidence type="ECO:0000256" key="1">
    <source>
        <dbReference type="SAM" id="MobiDB-lite"/>
    </source>
</evidence>
<reference evidence="2" key="2">
    <citation type="submission" date="2023-05" db="EMBL/GenBank/DDBJ databases">
        <authorList>
            <person name="Schelkunov M.I."/>
        </authorList>
    </citation>
    <scope>NUCLEOTIDE SEQUENCE</scope>
    <source>
        <strain evidence="2">Hsosn_3</strain>
        <tissue evidence="2">Leaf</tissue>
    </source>
</reference>
<dbReference type="AlphaFoldDB" id="A0AAD8ILS2"/>
<evidence type="ECO:0000313" key="2">
    <source>
        <dbReference type="EMBL" id="KAK1387443.1"/>
    </source>
</evidence>